<evidence type="ECO:0000313" key="2">
    <source>
        <dbReference type="Proteomes" id="UP000809137"/>
    </source>
</evidence>
<accession>A0ABS1Z4V7</accession>
<sequence length="273" mass="29974">MASQYASARAAICDRLRSQLSRYYRLENYDLFFAPTLHIARVVLSQLFLRQEQARNQTRYASHHPVSELSVLPAVPMMAGNIALIEHVDVAEGRVRSLDACQSQGVTDASGSFASALHKTLIAGSHLFVAHLNHHAALSDDLVLIALRTTKFSTLVRSELRLIEQGLALGSAPQQALTMMESAEWKPFNIAMVDRFALETPLPLASLQQPGLPFALIDLPPALHNVTLPPEIWRLPGRLLIPASLRGSGSKHTNVTATLKKQLKALLLRSLNS</sequence>
<dbReference type="Proteomes" id="UP000809137">
    <property type="component" value="Unassembled WGS sequence"/>
</dbReference>
<keyword evidence="2" id="KW-1185">Reference proteome</keyword>
<evidence type="ECO:0000313" key="1">
    <source>
        <dbReference type="EMBL" id="MBM0747033.1"/>
    </source>
</evidence>
<name>A0ABS1Z4V7_9GAMM</name>
<dbReference type="GeneID" id="84690559"/>
<dbReference type="EMBL" id="JAFCXS010000003">
    <property type="protein sequence ID" value="MBM0747033.1"/>
    <property type="molecule type" value="Genomic_DNA"/>
</dbReference>
<proteinExistence type="predicted"/>
<dbReference type="Pfam" id="PF19488">
    <property type="entry name" value="DUF6024"/>
    <property type="match status" value="1"/>
</dbReference>
<protein>
    <submittedName>
        <fullName evidence="1">Uncharacterized protein</fullName>
    </submittedName>
</protein>
<dbReference type="RefSeq" id="WP_039383023.1">
    <property type="nucleotide sequence ID" value="NZ_CP083448.1"/>
</dbReference>
<gene>
    <name evidence="1" type="ORF">JJB79_06305</name>
</gene>
<reference evidence="1 2" key="1">
    <citation type="submission" date="2021-01" db="EMBL/GenBank/DDBJ databases">
        <title>Complete genome sequence of Pantoea eucrina OB49, a heavy metal tolerant bacterium with PGPR potential isolated from wheat in Algeria.</title>
        <authorList>
            <person name="Lekired A."/>
            <person name="Ouzari I.H."/>
        </authorList>
    </citation>
    <scope>NUCLEOTIDE SEQUENCE [LARGE SCALE GENOMIC DNA]</scope>
    <source>
        <strain evidence="1 2">OB49</strain>
    </source>
</reference>
<dbReference type="InterPro" id="IPR046066">
    <property type="entry name" value="DUF6024"/>
</dbReference>
<organism evidence="1 2">
    <name type="scientific">Pantoea eucrina</name>
    <dbReference type="NCBI Taxonomy" id="472693"/>
    <lineage>
        <taxon>Bacteria</taxon>
        <taxon>Pseudomonadati</taxon>
        <taxon>Pseudomonadota</taxon>
        <taxon>Gammaproteobacteria</taxon>
        <taxon>Enterobacterales</taxon>
        <taxon>Erwiniaceae</taxon>
        <taxon>Pantoea</taxon>
    </lineage>
</organism>
<comment type="caution">
    <text evidence="1">The sequence shown here is derived from an EMBL/GenBank/DDBJ whole genome shotgun (WGS) entry which is preliminary data.</text>
</comment>